<dbReference type="EMBL" id="LGUV01000108">
    <property type="protein sequence ID" value="KOG55244.1"/>
    <property type="molecule type" value="Genomic_DNA"/>
</dbReference>
<keyword evidence="2" id="KW-0830">Ubiquinone</keyword>
<organism evidence="2 3">
    <name type="scientific">Streptomyces virginiae</name>
    <name type="common">Streptomyces cinnamonensis</name>
    <dbReference type="NCBI Taxonomy" id="1961"/>
    <lineage>
        <taxon>Bacteria</taxon>
        <taxon>Bacillati</taxon>
        <taxon>Actinomycetota</taxon>
        <taxon>Actinomycetes</taxon>
        <taxon>Kitasatosporales</taxon>
        <taxon>Streptomycetaceae</taxon>
        <taxon>Streptomyces</taxon>
    </lineage>
</organism>
<keyword evidence="2" id="KW-0489">Methyltransferase</keyword>
<dbReference type="CDD" id="cd06588">
    <property type="entry name" value="PhnB_like"/>
    <property type="match status" value="1"/>
</dbReference>
<dbReference type="InterPro" id="IPR009725">
    <property type="entry name" value="3_dmu_93_MTrfase"/>
</dbReference>
<dbReference type="PANTHER" id="PTHR33990">
    <property type="entry name" value="PROTEIN YJDN-RELATED"/>
    <property type="match status" value="1"/>
</dbReference>
<gene>
    <name evidence="2" type="ORF">ADK75_11590</name>
</gene>
<dbReference type="GO" id="GO:0032259">
    <property type="term" value="P:methylation"/>
    <property type="evidence" value="ECO:0007669"/>
    <property type="project" value="UniProtKB-KW"/>
</dbReference>
<dbReference type="PANTHER" id="PTHR33990:SF2">
    <property type="entry name" value="PHNB-LIKE DOMAIN-CONTAINING PROTEIN"/>
    <property type="match status" value="1"/>
</dbReference>
<proteinExistence type="predicted"/>
<dbReference type="GO" id="GO:0008168">
    <property type="term" value="F:methyltransferase activity"/>
    <property type="evidence" value="ECO:0007669"/>
    <property type="project" value="UniProtKB-KW"/>
</dbReference>
<dbReference type="Pfam" id="PF06983">
    <property type="entry name" value="3-dmu-9_3-mt"/>
    <property type="match status" value="1"/>
</dbReference>
<dbReference type="PIRSF" id="PIRSF021700">
    <property type="entry name" value="3_dmu_93_MTrfase"/>
    <property type="match status" value="1"/>
</dbReference>
<evidence type="ECO:0000259" key="1">
    <source>
        <dbReference type="Pfam" id="PF06983"/>
    </source>
</evidence>
<dbReference type="Proteomes" id="UP000037084">
    <property type="component" value="Unassembled WGS sequence"/>
</dbReference>
<comment type="caution">
    <text evidence="2">The sequence shown here is derived from an EMBL/GenBank/DDBJ whole genome shotgun (WGS) entry which is preliminary data.</text>
</comment>
<evidence type="ECO:0000313" key="2">
    <source>
        <dbReference type="EMBL" id="KOG55244.1"/>
    </source>
</evidence>
<accession>A0A0L8MXV4</accession>
<dbReference type="PATRIC" id="fig|1961.12.peg.2685"/>
<dbReference type="OrthoDB" id="9806473at2"/>
<name>A0A0L8MXV4_STRVG</name>
<evidence type="ECO:0000313" key="3">
    <source>
        <dbReference type="Proteomes" id="UP000037084"/>
    </source>
</evidence>
<dbReference type="InterPro" id="IPR028973">
    <property type="entry name" value="PhnB-like"/>
</dbReference>
<protein>
    <submittedName>
        <fullName evidence="2">3-demethylubiquinone-9 3-methyltransferase</fullName>
    </submittedName>
</protein>
<reference evidence="3" key="1">
    <citation type="submission" date="2015-07" db="EMBL/GenBank/DDBJ databases">
        <authorList>
            <consortium name="Consortium for Microbial Forensics and Genomics (microFORGE)"/>
            <person name="Knight B.M."/>
            <person name="Roberts D.P."/>
            <person name="Lin D."/>
            <person name="Hari K."/>
            <person name="Fletcher J."/>
            <person name="Melcher U."/>
            <person name="Blagden T."/>
            <person name="Winegar R.A."/>
        </authorList>
    </citation>
    <scope>NUCLEOTIDE SEQUENCE [LARGE SCALE GENOMIC DNA]</scope>
    <source>
        <strain evidence="3">NRRL B-1447</strain>
    </source>
</reference>
<dbReference type="SUPFAM" id="SSF54593">
    <property type="entry name" value="Glyoxalase/Bleomycin resistance protein/Dihydroxybiphenyl dioxygenase"/>
    <property type="match status" value="1"/>
</dbReference>
<dbReference type="Gene3D" id="3.10.180.10">
    <property type="entry name" value="2,3-Dihydroxybiphenyl 1,2-Dioxygenase, domain 1"/>
    <property type="match status" value="1"/>
</dbReference>
<keyword evidence="2" id="KW-0808">Transferase</keyword>
<feature type="domain" description="PhnB-like" evidence="1">
    <location>
        <begin position="10"/>
        <end position="123"/>
    </location>
</feature>
<dbReference type="AlphaFoldDB" id="A0A0L8MXV4"/>
<dbReference type="InterPro" id="IPR029068">
    <property type="entry name" value="Glyas_Bleomycin-R_OHBP_Dase"/>
</dbReference>
<dbReference type="RefSeq" id="WP_053170091.1">
    <property type="nucleotide sequence ID" value="NZ_LGUV01000108.1"/>
</dbReference>
<sequence length="164" mass="17514">MSGNGSGSGFTTCLWFDGNAEAAADYYLSVFKDGRLGRIGRYTEAGPGRADSVMVVEFEINGQKFIGLNGGPQFTFSEAISFQIHCADEAEADYYWSALTSDGGEEGVCGWVKDKFGVSWQVIPAGAIDLISDPDPGRASRATAAMMQMKKLDVAQMRRAADAG</sequence>